<feature type="modified residue" description="N6-(pyridoxal phosphate)lysine" evidence="16">
    <location>
        <position position="347"/>
    </location>
</feature>
<dbReference type="GO" id="GO:0050066">
    <property type="term" value="F:L-lysine 2,3-aminomutase activity"/>
    <property type="evidence" value="ECO:0007669"/>
    <property type="project" value="UniProtKB-EC"/>
</dbReference>
<feature type="region of interest" description="Disordered" evidence="17">
    <location>
        <begin position="97"/>
        <end position="116"/>
    </location>
</feature>
<accession>A0A2D3C506</accession>
<keyword evidence="8" id="KW-0949">S-adenosyl-L-methionine</keyword>
<evidence type="ECO:0000256" key="10">
    <source>
        <dbReference type="ARBA" id="ARBA00022898"/>
    </source>
</evidence>
<evidence type="ECO:0000313" key="19">
    <source>
        <dbReference type="EMBL" id="ATU07787.1"/>
    </source>
</evidence>
<dbReference type="PANTHER" id="PTHR30538:SF1">
    <property type="entry name" value="L-LYSINE 2,3-AMINOMUTASE"/>
    <property type="match status" value="1"/>
</dbReference>
<keyword evidence="13" id="KW-0413">Isomerase</keyword>
<dbReference type="Gene3D" id="6.20.120.40">
    <property type="match status" value="1"/>
</dbReference>
<evidence type="ECO:0000256" key="14">
    <source>
        <dbReference type="ARBA" id="ARBA00056342"/>
    </source>
</evidence>
<evidence type="ECO:0000256" key="3">
    <source>
        <dbReference type="ARBA" id="ARBA00001966"/>
    </source>
</evidence>
<dbReference type="Pfam" id="PF12544">
    <property type="entry name" value="LAM_C"/>
    <property type="match status" value="1"/>
</dbReference>
<comment type="similarity">
    <text evidence="4">Belongs to the radical SAM superfamily. KamA family.</text>
</comment>
<dbReference type="KEGG" id="mpot:BKM01_02735"/>
<keyword evidence="11" id="KW-0408">Iron</keyword>
<comment type="catalytic activity">
    <reaction evidence="1">
        <text>L-lysine = (3S)-3,6-diaminohexanoate</text>
        <dbReference type="Rhea" id="RHEA:19177"/>
        <dbReference type="ChEBI" id="CHEBI:32551"/>
        <dbReference type="ChEBI" id="CHEBI:57434"/>
        <dbReference type="EC" id="5.4.3.2"/>
    </reaction>
</comment>
<feature type="domain" description="Radical SAM core" evidence="18">
    <location>
        <begin position="121"/>
        <end position="333"/>
    </location>
</feature>
<feature type="compositionally biased region" description="Acidic residues" evidence="17">
    <location>
        <begin position="98"/>
        <end position="115"/>
    </location>
</feature>
<comment type="cofactor">
    <cofactor evidence="3">
        <name>[4Fe-4S] cluster</name>
        <dbReference type="ChEBI" id="CHEBI:49883"/>
    </cofactor>
</comment>
<dbReference type="Proteomes" id="UP000229678">
    <property type="component" value="Chromosome"/>
</dbReference>
<keyword evidence="9 15" id="KW-0479">Metal-binding</keyword>
<dbReference type="SFLD" id="SFLDF00283">
    <property type="entry name" value="L-lysine_2_3-aminomutase_(LAM"/>
    <property type="match status" value="1"/>
</dbReference>
<dbReference type="Gene3D" id="6.10.140.1170">
    <property type="match status" value="1"/>
</dbReference>
<evidence type="ECO:0000256" key="12">
    <source>
        <dbReference type="ARBA" id="ARBA00023014"/>
    </source>
</evidence>
<dbReference type="Gene3D" id="3.20.20.70">
    <property type="entry name" value="Aldolase class I"/>
    <property type="match status" value="1"/>
</dbReference>
<feature type="binding site" evidence="15">
    <location>
        <position position="139"/>
    </location>
    <ligand>
        <name>[4Fe-4S] cluster</name>
        <dbReference type="ChEBI" id="CHEBI:49883"/>
        <note>4Fe-4S-S-AdoMet</note>
    </ligand>
</feature>
<evidence type="ECO:0000313" key="20">
    <source>
        <dbReference type="Proteomes" id="UP000229678"/>
    </source>
</evidence>
<feature type="binding site" evidence="15">
    <location>
        <position position="142"/>
    </location>
    <ligand>
        <name>[4Fe-4S] cluster</name>
        <dbReference type="ChEBI" id="CHEBI:49883"/>
        <note>4Fe-4S-S-AdoMet</note>
    </ligand>
</feature>
<evidence type="ECO:0000259" key="18">
    <source>
        <dbReference type="PROSITE" id="PS51918"/>
    </source>
</evidence>
<dbReference type="InterPro" id="IPR025895">
    <property type="entry name" value="LAM_C_dom"/>
</dbReference>
<dbReference type="PANTHER" id="PTHR30538">
    <property type="entry name" value="LYSINE 2,3-AMINOMUTASE-RELATED"/>
    <property type="match status" value="1"/>
</dbReference>
<organism evidence="19 20">
    <name type="scientific">Methanohalophilus portucalensis</name>
    <dbReference type="NCBI Taxonomy" id="39664"/>
    <lineage>
        <taxon>Archaea</taxon>
        <taxon>Methanobacteriati</taxon>
        <taxon>Methanobacteriota</taxon>
        <taxon>Stenosarchaea group</taxon>
        <taxon>Methanomicrobia</taxon>
        <taxon>Methanosarcinales</taxon>
        <taxon>Methanosarcinaceae</taxon>
        <taxon>Methanohalophilus</taxon>
    </lineage>
</organism>
<comment type="function">
    <text evidence="14">Catalyzes the interconversion of L-alpha-lysine and L-beta-lysine. Is involved in the biosynthesis pathway of N6-acetyl-beta-lysine, a compatible solute produced by methanogenic archaea that helps cells to cope with salt stress.</text>
</comment>
<evidence type="ECO:0000256" key="2">
    <source>
        <dbReference type="ARBA" id="ARBA00001933"/>
    </source>
</evidence>
<protein>
    <recommendedName>
        <fullName evidence="6">L-lysine 2,3-aminomutase</fullName>
        <ecNumber evidence="5">5.4.3.2</ecNumber>
    </recommendedName>
</protein>
<dbReference type="NCBIfam" id="TIGR03820">
    <property type="entry name" value="lys_2_3_AblA"/>
    <property type="match status" value="1"/>
</dbReference>
<dbReference type="InterPro" id="IPR058240">
    <property type="entry name" value="rSAM_sf"/>
</dbReference>
<keyword evidence="12 15" id="KW-0411">Iron-sulfur</keyword>
<evidence type="ECO:0000256" key="8">
    <source>
        <dbReference type="ARBA" id="ARBA00022691"/>
    </source>
</evidence>
<feature type="binding site" evidence="15">
    <location>
        <position position="135"/>
    </location>
    <ligand>
        <name>[4Fe-4S] cluster</name>
        <dbReference type="ChEBI" id="CHEBI:49883"/>
        <note>4Fe-4S-S-AdoMet</note>
    </ligand>
</feature>
<evidence type="ECO:0000256" key="13">
    <source>
        <dbReference type="ARBA" id="ARBA00023235"/>
    </source>
</evidence>
<comment type="cofactor">
    <cofactor evidence="2 16">
        <name>pyridoxal 5'-phosphate</name>
        <dbReference type="ChEBI" id="CHEBI:597326"/>
    </cofactor>
</comment>
<dbReference type="SFLD" id="SFLDG01070">
    <property type="entry name" value="PLP-dependent"/>
    <property type="match status" value="1"/>
</dbReference>
<dbReference type="InterPro" id="IPR007197">
    <property type="entry name" value="rSAM"/>
</dbReference>
<dbReference type="GO" id="GO:0046872">
    <property type="term" value="F:metal ion binding"/>
    <property type="evidence" value="ECO:0007669"/>
    <property type="project" value="UniProtKB-KW"/>
</dbReference>
<dbReference type="SUPFAM" id="SSF102114">
    <property type="entry name" value="Radical SAM enzymes"/>
    <property type="match status" value="1"/>
</dbReference>
<dbReference type="PROSITE" id="PS51918">
    <property type="entry name" value="RADICAL_SAM"/>
    <property type="match status" value="1"/>
</dbReference>
<name>A0A2D3C506_9EURY</name>
<evidence type="ECO:0000256" key="4">
    <source>
        <dbReference type="ARBA" id="ARBA00008703"/>
    </source>
</evidence>
<dbReference type="NCBIfam" id="TIGR00238">
    <property type="entry name" value="KamA family radical SAM protein"/>
    <property type="match status" value="1"/>
</dbReference>
<sequence length="437" mass="50123">MTQHTQAQKEIAKKIDSDTVIANWKDWRWQLKHSIGDIDTFETLLGIKFKPGEKDKLKQTLEKFPLSVTPYYLSLIDAEDFRNDPIFLQAFPSPKELDIDEDDLEDPLSEDEDSPVEGITHRYPDRVLFHISNTCSMYCRHCTRKRKVGDVDSIPTKDAVSEGLEYIRNTPQVRDVLLSGGDPFMLPDAYLDWILAKLREIPHVEIIRIGTRMPVVLPYRVTDDLVKILKKHHPLWINTHFNHPREVTASSREALRKLADAGIPLGNQTVLLSGVNDCHRIMKRLVQKLVQNRVRPYYLYQCDLSEGLSHFRTPVGKGIEIMEHLIGHTSGFAVPTYVIDAPHGGGKIPVMPSYLISWSTNRVILRNYEGVITSYKEPDSYEPIYCDRKCEECKLQLKLDDAAEYKSTGIAKLLADNDEVVSLVPEDTERMERRDVE</sequence>
<evidence type="ECO:0000256" key="16">
    <source>
        <dbReference type="PIRSR" id="PIRSR603739-50"/>
    </source>
</evidence>
<proteinExistence type="inferred from homology"/>
<keyword evidence="7 15" id="KW-0004">4Fe-4S</keyword>
<dbReference type="PIRSF" id="PIRSF004911">
    <property type="entry name" value="DUF160"/>
    <property type="match status" value="1"/>
</dbReference>
<dbReference type="EC" id="5.4.3.2" evidence="5"/>
<dbReference type="EMBL" id="CP017881">
    <property type="protein sequence ID" value="ATU07787.1"/>
    <property type="molecule type" value="Genomic_DNA"/>
</dbReference>
<evidence type="ECO:0000256" key="9">
    <source>
        <dbReference type="ARBA" id="ARBA00022723"/>
    </source>
</evidence>
<evidence type="ECO:0000256" key="11">
    <source>
        <dbReference type="ARBA" id="ARBA00023004"/>
    </source>
</evidence>
<evidence type="ECO:0000256" key="7">
    <source>
        <dbReference type="ARBA" id="ARBA00022485"/>
    </source>
</evidence>
<evidence type="ECO:0000256" key="17">
    <source>
        <dbReference type="SAM" id="MobiDB-lite"/>
    </source>
</evidence>
<dbReference type="InterPro" id="IPR003739">
    <property type="entry name" value="Lys_aminomutase/Glu_NH3_mut"/>
</dbReference>
<dbReference type="FunFam" id="3.20.20.70:FF:000095">
    <property type="entry name" value="Lysine 2,3-aminomutase"/>
    <property type="match status" value="1"/>
</dbReference>
<dbReference type="CDD" id="cd01335">
    <property type="entry name" value="Radical_SAM"/>
    <property type="match status" value="1"/>
</dbReference>
<reference evidence="20" key="1">
    <citation type="submission" date="2016-10" db="EMBL/GenBank/DDBJ databases">
        <authorList>
            <person name="L'haridon S."/>
            <person name="Corre E."/>
        </authorList>
    </citation>
    <scope>NUCLEOTIDE SEQUENCE [LARGE SCALE GENOMIC DNA]</scope>
    <source>
        <strain evidence="20">FDF-1T</strain>
    </source>
</reference>
<dbReference type="InterPro" id="IPR013785">
    <property type="entry name" value="Aldolase_TIM"/>
</dbReference>
<dbReference type="GO" id="GO:0051539">
    <property type="term" value="F:4 iron, 4 sulfur cluster binding"/>
    <property type="evidence" value="ECO:0007669"/>
    <property type="project" value="UniProtKB-KW"/>
</dbReference>
<keyword evidence="10 16" id="KW-0663">Pyridoxal phosphate</keyword>
<evidence type="ECO:0000256" key="5">
    <source>
        <dbReference type="ARBA" id="ARBA00012144"/>
    </source>
</evidence>
<dbReference type="Pfam" id="PF04055">
    <property type="entry name" value="Radical_SAM"/>
    <property type="match status" value="1"/>
</dbReference>
<dbReference type="RefSeq" id="WP_072360132.1">
    <property type="nucleotide sequence ID" value="NZ_CP017881.1"/>
</dbReference>
<dbReference type="SFLD" id="SFLDS00029">
    <property type="entry name" value="Radical_SAM"/>
    <property type="match status" value="1"/>
</dbReference>
<gene>
    <name evidence="19" type="ORF">BKM01_02735</name>
</gene>
<evidence type="ECO:0000256" key="1">
    <source>
        <dbReference type="ARBA" id="ARBA00000911"/>
    </source>
</evidence>
<evidence type="ECO:0000256" key="6">
    <source>
        <dbReference type="ARBA" id="ARBA00022363"/>
    </source>
</evidence>
<dbReference type="AlphaFoldDB" id="A0A2D3C506"/>
<evidence type="ECO:0000256" key="15">
    <source>
        <dbReference type="PIRSR" id="PIRSR004911-1"/>
    </source>
</evidence>
<dbReference type="InterPro" id="IPR022459">
    <property type="entry name" value="Lysine_aminomutase"/>
</dbReference>
<dbReference type="SMR" id="A0A2D3C506"/>